<dbReference type="InterPro" id="IPR000847">
    <property type="entry name" value="LysR_HTH_N"/>
</dbReference>
<dbReference type="EMBL" id="MZXV01000038">
    <property type="protein sequence ID" value="PZV37076.1"/>
    <property type="molecule type" value="Genomic_DNA"/>
</dbReference>
<dbReference type="SUPFAM" id="SSF53850">
    <property type="entry name" value="Periplasmic binding protein-like II"/>
    <property type="match status" value="1"/>
</dbReference>
<dbReference type="InterPro" id="IPR058163">
    <property type="entry name" value="LysR-type_TF_proteobact-type"/>
</dbReference>
<dbReference type="SUPFAM" id="SSF46785">
    <property type="entry name" value="Winged helix' DNA-binding domain"/>
    <property type="match status" value="1"/>
</dbReference>
<dbReference type="InterPro" id="IPR036388">
    <property type="entry name" value="WH-like_DNA-bd_sf"/>
</dbReference>
<dbReference type="GO" id="GO:0003700">
    <property type="term" value="F:DNA-binding transcription factor activity"/>
    <property type="evidence" value="ECO:0007669"/>
    <property type="project" value="InterPro"/>
</dbReference>
<proteinExistence type="inferred from homology"/>
<dbReference type="InterPro" id="IPR005119">
    <property type="entry name" value="LysR_subst-bd"/>
</dbReference>
<gene>
    <name evidence="6" type="ORF">B5V02_18615</name>
</gene>
<evidence type="ECO:0000256" key="1">
    <source>
        <dbReference type="ARBA" id="ARBA00009437"/>
    </source>
</evidence>
<evidence type="ECO:0000313" key="6">
    <source>
        <dbReference type="EMBL" id="PZV37076.1"/>
    </source>
</evidence>
<dbReference type="RefSeq" id="WP_111545636.1">
    <property type="nucleotide sequence ID" value="NZ_MZXV01000038.1"/>
</dbReference>
<keyword evidence="2" id="KW-0805">Transcription regulation</keyword>
<evidence type="ECO:0000313" key="7">
    <source>
        <dbReference type="Proteomes" id="UP000248616"/>
    </source>
</evidence>
<dbReference type="Proteomes" id="UP000248616">
    <property type="component" value="Unassembled WGS sequence"/>
</dbReference>
<dbReference type="Pfam" id="PF00126">
    <property type="entry name" value="HTH_1"/>
    <property type="match status" value="1"/>
</dbReference>
<dbReference type="PANTHER" id="PTHR30537:SF74">
    <property type="entry name" value="HTH-TYPE TRANSCRIPTIONAL REGULATOR TRPI"/>
    <property type="match status" value="1"/>
</dbReference>
<keyword evidence="4" id="KW-0804">Transcription</keyword>
<keyword evidence="3" id="KW-0238">DNA-binding</keyword>
<dbReference type="Pfam" id="PF03466">
    <property type="entry name" value="LysR_substrate"/>
    <property type="match status" value="1"/>
</dbReference>
<comment type="similarity">
    <text evidence="1">Belongs to the LysR transcriptional regulatory family.</text>
</comment>
<dbReference type="InterPro" id="IPR036390">
    <property type="entry name" value="WH_DNA-bd_sf"/>
</dbReference>
<dbReference type="PANTHER" id="PTHR30537">
    <property type="entry name" value="HTH-TYPE TRANSCRIPTIONAL REGULATOR"/>
    <property type="match status" value="1"/>
</dbReference>
<dbReference type="Gene3D" id="1.10.10.10">
    <property type="entry name" value="Winged helix-like DNA-binding domain superfamily/Winged helix DNA-binding domain"/>
    <property type="match status" value="1"/>
</dbReference>
<keyword evidence="7" id="KW-1185">Reference proteome</keyword>
<dbReference type="GO" id="GO:0043565">
    <property type="term" value="F:sequence-specific DNA binding"/>
    <property type="evidence" value="ECO:0007669"/>
    <property type="project" value="TreeGrafter"/>
</dbReference>
<name>A0A2W7E137_9HYPH</name>
<evidence type="ECO:0000256" key="4">
    <source>
        <dbReference type="ARBA" id="ARBA00023163"/>
    </source>
</evidence>
<protein>
    <recommendedName>
        <fullName evidence="5">HTH lysR-type domain-containing protein</fullName>
    </recommendedName>
</protein>
<evidence type="ECO:0000256" key="2">
    <source>
        <dbReference type="ARBA" id="ARBA00023015"/>
    </source>
</evidence>
<dbReference type="AlphaFoldDB" id="A0A2W7E137"/>
<organism evidence="6 7">
    <name type="scientific">Mesorhizobium kowhaii</name>
    <dbReference type="NCBI Taxonomy" id="1300272"/>
    <lineage>
        <taxon>Bacteria</taxon>
        <taxon>Pseudomonadati</taxon>
        <taxon>Pseudomonadota</taxon>
        <taxon>Alphaproteobacteria</taxon>
        <taxon>Hyphomicrobiales</taxon>
        <taxon>Phyllobacteriaceae</taxon>
        <taxon>Mesorhizobium</taxon>
    </lineage>
</organism>
<feature type="domain" description="HTH lysR-type" evidence="5">
    <location>
        <begin position="1"/>
        <end position="27"/>
    </location>
</feature>
<reference evidence="7" key="1">
    <citation type="submission" date="2017-03" db="EMBL/GenBank/DDBJ databases">
        <authorList>
            <person name="Safronova V.I."/>
            <person name="Sazanova A.L."/>
            <person name="Chirak E.R."/>
        </authorList>
    </citation>
    <scope>NUCLEOTIDE SEQUENCE [LARGE SCALE GENOMIC DNA]</scope>
    <source>
        <strain evidence="7">Ach-343</strain>
    </source>
</reference>
<dbReference type="GO" id="GO:0006351">
    <property type="term" value="P:DNA-templated transcription"/>
    <property type="evidence" value="ECO:0007669"/>
    <property type="project" value="TreeGrafter"/>
</dbReference>
<evidence type="ECO:0000259" key="5">
    <source>
        <dbReference type="PROSITE" id="PS50931"/>
    </source>
</evidence>
<evidence type="ECO:0000256" key="3">
    <source>
        <dbReference type="ARBA" id="ARBA00023125"/>
    </source>
</evidence>
<dbReference type="PROSITE" id="PS50931">
    <property type="entry name" value="HTH_LYSR"/>
    <property type="match status" value="1"/>
</dbReference>
<dbReference type="Gene3D" id="3.40.190.10">
    <property type="entry name" value="Periplasmic binding protein-like II"/>
    <property type="match status" value="2"/>
</dbReference>
<accession>A0A2W7E137</accession>
<comment type="caution">
    <text evidence="6">The sequence shown here is derived from an EMBL/GenBank/DDBJ whole genome shotgun (WGS) entry which is preliminary data.</text>
</comment>
<dbReference type="CDD" id="cd08432">
    <property type="entry name" value="PBP2_GcdR_TrpI_HvrB_AmpR_like"/>
    <property type="match status" value="1"/>
</dbReference>
<sequence>MSSAIKSLEGDLGVELFVRQHKRIILTEAGQRFYSDVAMGLGHIARSAEAVRRTTEDKHVVLSSSTAFASHWLIPRLPKFRAQHPEIEIRIQTADRDTDLGPDPHLIGVRRGLGDWPNYRALRFGGEKLIPVCSPSYLTQSGAPRDLPDLAGRTLIHLDEPHRPRPTWKDWFAHFGVEFTDVGEGLRLNDYSLVVQAAIGGQGVALGWTHLINHPLSEGLLVPALAANWATGYAFFIVSNRSVELAPEAKLVKDWIIDGAPDEQH</sequence>